<dbReference type="PROSITE" id="PS50088">
    <property type="entry name" value="ANK_REPEAT"/>
    <property type="match status" value="1"/>
</dbReference>
<protein>
    <submittedName>
        <fullName evidence="3">Uncharacterized protein</fullName>
    </submittedName>
</protein>
<keyword evidence="1" id="KW-0040">ANK repeat</keyword>
<dbReference type="InterPro" id="IPR002110">
    <property type="entry name" value="Ankyrin_rpt"/>
</dbReference>
<reference evidence="3" key="1">
    <citation type="journal article" date="2023" name="G3 (Bethesda)">
        <title>Whole genome assemblies of Zophobas morio and Tenebrio molitor.</title>
        <authorList>
            <person name="Kaur S."/>
            <person name="Stinson S.A."/>
            <person name="diCenzo G.C."/>
        </authorList>
    </citation>
    <scope>NUCLEOTIDE SEQUENCE</scope>
    <source>
        <strain evidence="3">QUZm001</strain>
    </source>
</reference>
<dbReference type="Gene3D" id="1.25.40.20">
    <property type="entry name" value="Ankyrin repeat-containing domain"/>
    <property type="match status" value="1"/>
</dbReference>
<dbReference type="PANTHER" id="PTHR24172">
    <property type="entry name" value="ANK_REP_REGION DOMAIN-CONTAINING PROTEIN"/>
    <property type="match status" value="1"/>
</dbReference>
<gene>
    <name evidence="3" type="ORF">Zmor_025180</name>
</gene>
<dbReference type="SUPFAM" id="SSF48403">
    <property type="entry name" value="Ankyrin repeat"/>
    <property type="match status" value="1"/>
</dbReference>
<evidence type="ECO:0000256" key="1">
    <source>
        <dbReference type="PROSITE-ProRule" id="PRU00023"/>
    </source>
</evidence>
<accession>A0AA38HTF2</accession>
<keyword evidence="4" id="KW-1185">Reference proteome</keyword>
<feature type="compositionally biased region" description="Basic residues" evidence="2">
    <location>
        <begin position="1"/>
        <end position="10"/>
    </location>
</feature>
<feature type="region of interest" description="Disordered" evidence="2">
    <location>
        <begin position="1"/>
        <end position="20"/>
    </location>
</feature>
<evidence type="ECO:0000313" key="3">
    <source>
        <dbReference type="EMBL" id="KAJ3642387.1"/>
    </source>
</evidence>
<proteinExistence type="predicted"/>
<dbReference type="PANTHER" id="PTHR24172:SF4">
    <property type="entry name" value="ANK_REP_REGION DOMAIN-CONTAINING PROTEIN"/>
    <property type="match status" value="1"/>
</dbReference>
<organism evidence="3 4">
    <name type="scientific">Zophobas morio</name>
    <dbReference type="NCBI Taxonomy" id="2755281"/>
    <lineage>
        <taxon>Eukaryota</taxon>
        <taxon>Metazoa</taxon>
        <taxon>Ecdysozoa</taxon>
        <taxon>Arthropoda</taxon>
        <taxon>Hexapoda</taxon>
        <taxon>Insecta</taxon>
        <taxon>Pterygota</taxon>
        <taxon>Neoptera</taxon>
        <taxon>Endopterygota</taxon>
        <taxon>Coleoptera</taxon>
        <taxon>Polyphaga</taxon>
        <taxon>Cucujiformia</taxon>
        <taxon>Tenebrionidae</taxon>
        <taxon>Zophobas</taxon>
    </lineage>
</organism>
<name>A0AA38HTF2_9CUCU</name>
<dbReference type="AlphaFoldDB" id="A0AA38HTF2"/>
<evidence type="ECO:0000313" key="4">
    <source>
        <dbReference type="Proteomes" id="UP001168821"/>
    </source>
</evidence>
<sequence>MPIPVRVKKRASADKQSNGLYIHSSPPRVLQVNSAHVKQLIRSGDVDKLEQLVVDGHGKKLIGEYSADYKTRTFLKNVPSLMSKISLLHDSVNSGRLEELKSLLDEEPIEKRKKLVMAKDESGVGLLHKAIYYDLRSIYKYLIEKFPHIISLKDSDGRTAYHYTPMCKDVSSVQKLLISAGADSSAHDSKQHTAKYYSNHVQELELPNSQKSTVNSGKLGPHPESKCFLKLIFDR</sequence>
<dbReference type="Proteomes" id="UP001168821">
    <property type="component" value="Unassembled WGS sequence"/>
</dbReference>
<evidence type="ECO:0000256" key="2">
    <source>
        <dbReference type="SAM" id="MobiDB-lite"/>
    </source>
</evidence>
<feature type="repeat" description="ANK" evidence="1">
    <location>
        <begin position="156"/>
        <end position="189"/>
    </location>
</feature>
<comment type="caution">
    <text evidence="3">The sequence shown here is derived from an EMBL/GenBank/DDBJ whole genome shotgun (WGS) entry which is preliminary data.</text>
</comment>
<dbReference type="EMBL" id="JALNTZ010000008">
    <property type="protein sequence ID" value="KAJ3642387.1"/>
    <property type="molecule type" value="Genomic_DNA"/>
</dbReference>
<dbReference type="InterPro" id="IPR036770">
    <property type="entry name" value="Ankyrin_rpt-contain_sf"/>
</dbReference>